<dbReference type="EMBL" id="JAAGAX010000005">
    <property type="protein sequence ID" value="KAF2314823.1"/>
    <property type="molecule type" value="Genomic_DNA"/>
</dbReference>
<keyword evidence="5" id="KW-1185">Reference proteome</keyword>
<proteinExistence type="predicted"/>
<keyword evidence="2" id="KW-0539">Nucleus</keyword>
<dbReference type="InterPro" id="IPR036142">
    <property type="entry name" value="ENT_dom-like_sf"/>
</dbReference>
<dbReference type="GO" id="GO:0005634">
    <property type="term" value="C:nucleus"/>
    <property type="evidence" value="ECO:0007669"/>
    <property type="project" value="UniProtKB-SubCell"/>
</dbReference>
<evidence type="ECO:0000256" key="2">
    <source>
        <dbReference type="ARBA" id="ARBA00023242"/>
    </source>
</evidence>
<comment type="subcellular location">
    <subcellularLocation>
        <location evidence="1">Nucleus</location>
    </subcellularLocation>
</comment>
<protein>
    <recommendedName>
        <fullName evidence="3">ENT domain-containing protein</fullName>
    </recommendedName>
</protein>
<dbReference type="InterPro" id="IPR008395">
    <property type="entry name" value="Agenet-like_dom"/>
</dbReference>
<dbReference type="PROSITE" id="PS51138">
    <property type="entry name" value="ENT"/>
    <property type="match status" value="1"/>
</dbReference>
<dbReference type="Pfam" id="PF05641">
    <property type="entry name" value="Agenet"/>
    <property type="match status" value="1"/>
</dbReference>
<dbReference type="PANTHER" id="PTHR31917:SF59">
    <property type="entry name" value="ENT DOMAIN-CONTAINING PROTEIN"/>
    <property type="match status" value="1"/>
</dbReference>
<evidence type="ECO:0000256" key="1">
    <source>
        <dbReference type="ARBA" id="ARBA00004123"/>
    </source>
</evidence>
<dbReference type="SUPFAM" id="SSF158639">
    <property type="entry name" value="ENT-like"/>
    <property type="match status" value="1"/>
</dbReference>
<dbReference type="Pfam" id="PF03735">
    <property type="entry name" value="ENT"/>
    <property type="match status" value="1"/>
</dbReference>
<dbReference type="Gene3D" id="1.10.1240.40">
    <property type="entry name" value="ENT domain"/>
    <property type="match status" value="1"/>
</dbReference>
<gene>
    <name evidence="4" type="ORF">GH714_036805</name>
</gene>
<dbReference type="Gene3D" id="2.30.30.140">
    <property type="match status" value="1"/>
</dbReference>
<feature type="domain" description="ENT" evidence="3">
    <location>
        <begin position="351"/>
        <end position="411"/>
    </location>
</feature>
<evidence type="ECO:0000313" key="5">
    <source>
        <dbReference type="Proteomes" id="UP000467840"/>
    </source>
</evidence>
<evidence type="ECO:0000313" key="4">
    <source>
        <dbReference type="EMBL" id="KAF2314823.1"/>
    </source>
</evidence>
<dbReference type="Proteomes" id="UP000467840">
    <property type="component" value="Chromosome 15"/>
</dbReference>
<sequence>MKFEEGNSVEVLKREHKPCGSWFPGSIISVFGDYYIVRYDSLTDSEGEPVMEKVHKEDVRPQPPLKRGKRWMVGDVADVFDTQCWRVGKVAKSLKNNLFVIKLFGSIKLKEFHESNLRIRQVWHNNNCTLYIKTVLIGLGESVSLISLQLSLQVAQNKESTKNFMQNKSKLSGSLVCSSPLDELIVKDSCLGKRNEQRGLKDGHNNAKKCHPARMVNRSNMYCLDRSSKDLFSKVGGCRRPLTGNLHLFRRVVDVSSPEVKEDEKFNGESWEMDADIASATSNRIYSSSRPLSTEDSDHCSVASCSSNDFALTPSHYCNKAFENTSYNSDAESSYPSSSVNILTPYFEQKLEADIHELEFHAYKSTVQALYASGPLSWEQESLLTNLRLSLHISDEEHLLQLRHLLSTQVL</sequence>
<dbReference type="PANTHER" id="PTHR31917">
    <property type="entry name" value="AGENET DOMAIN-CONTAINING PROTEIN-RELATED"/>
    <property type="match status" value="1"/>
</dbReference>
<dbReference type="AlphaFoldDB" id="A0A6A6MRL2"/>
<name>A0A6A6MRL2_HEVBR</name>
<dbReference type="SMART" id="SM01191">
    <property type="entry name" value="ENT"/>
    <property type="match status" value="1"/>
</dbReference>
<dbReference type="SMART" id="SM00743">
    <property type="entry name" value="Agenet"/>
    <property type="match status" value="2"/>
</dbReference>
<evidence type="ECO:0000259" key="3">
    <source>
        <dbReference type="PROSITE" id="PS51138"/>
    </source>
</evidence>
<dbReference type="InterPro" id="IPR014002">
    <property type="entry name" value="Agenet_dom_plant"/>
</dbReference>
<accession>A0A6A6MRL2</accession>
<reference evidence="4 5" key="1">
    <citation type="journal article" date="2020" name="Mol. Plant">
        <title>The Chromosome-Based Rubber Tree Genome Provides New Insights into Spurge Genome Evolution and Rubber Biosynthesis.</title>
        <authorList>
            <person name="Liu J."/>
            <person name="Shi C."/>
            <person name="Shi C.C."/>
            <person name="Li W."/>
            <person name="Zhang Q.J."/>
            <person name="Zhang Y."/>
            <person name="Li K."/>
            <person name="Lu H.F."/>
            <person name="Shi C."/>
            <person name="Zhu S.T."/>
            <person name="Xiao Z.Y."/>
            <person name="Nan H."/>
            <person name="Yue Y."/>
            <person name="Zhu X.G."/>
            <person name="Wu Y."/>
            <person name="Hong X.N."/>
            <person name="Fan G.Y."/>
            <person name="Tong Y."/>
            <person name="Zhang D."/>
            <person name="Mao C.L."/>
            <person name="Liu Y.L."/>
            <person name="Hao S.J."/>
            <person name="Liu W.Q."/>
            <person name="Lv M.Q."/>
            <person name="Zhang H.B."/>
            <person name="Liu Y."/>
            <person name="Hu-Tang G.R."/>
            <person name="Wang J.P."/>
            <person name="Wang J.H."/>
            <person name="Sun Y.H."/>
            <person name="Ni S.B."/>
            <person name="Chen W.B."/>
            <person name="Zhang X.C."/>
            <person name="Jiao Y.N."/>
            <person name="Eichler E.E."/>
            <person name="Li G.H."/>
            <person name="Liu X."/>
            <person name="Gao L.Z."/>
        </authorList>
    </citation>
    <scope>NUCLEOTIDE SEQUENCE [LARGE SCALE GENOMIC DNA]</scope>
    <source>
        <strain evidence="5">cv. GT1</strain>
        <tissue evidence="4">Leaf</tissue>
    </source>
</reference>
<dbReference type="InterPro" id="IPR005491">
    <property type="entry name" value="ENT_dom"/>
</dbReference>
<organism evidence="4 5">
    <name type="scientific">Hevea brasiliensis</name>
    <name type="common">Para rubber tree</name>
    <name type="synonym">Siphonia brasiliensis</name>
    <dbReference type="NCBI Taxonomy" id="3981"/>
    <lineage>
        <taxon>Eukaryota</taxon>
        <taxon>Viridiplantae</taxon>
        <taxon>Streptophyta</taxon>
        <taxon>Embryophyta</taxon>
        <taxon>Tracheophyta</taxon>
        <taxon>Spermatophyta</taxon>
        <taxon>Magnoliopsida</taxon>
        <taxon>eudicotyledons</taxon>
        <taxon>Gunneridae</taxon>
        <taxon>Pentapetalae</taxon>
        <taxon>rosids</taxon>
        <taxon>fabids</taxon>
        <taxon>Malpighiales</taxon>
        <taxon>Euphorbiaceae</taxon>
        <taxon>Crotonoideae</taxon>
        <taxon>Micrandreae</taxon>
        <taxon>Hevea</taxon>
    </lineage>
</organism>
<comment type="caution">
    <text evidence="4">The sequence shown here is derived from an EMBL/GenBank/DDBJ whole genome shotgun (WGS) entry which is preliminary data.</text>
</comment>